<dbReference type="InterPro" id="IPR011545">
    <property type="entry name" value="DEAD/DEAH_box_helicase_dom"/>
</dbReference>
<reference evidence="16 17" key="1">
    <citation type="submission" date="2018-06" db="EMBL/GenBank/DDBJ databases">
        <title>Three novel Pseudomonas species isolated from symptomatic oak.</title>
        <authorList>
            <person name="Bueno-Gonzalez V."/>
            <person name="Brady C."/>
        </authorList>
    </citation>
    <scope>NUCLEOTIDE SEQUENCE [LARGE SCALE GENOMIC DNA]</scope>
    <source>
        <strain evidence="16 17">P17C</strain>
    </source>
</reference>
<feature type="domain" description="Helicase ATP-binding" evidence="13">
    <location>
        <begin position="32"/>
        <end position="207"/>
    </location>
</feature>
<keyword evidence="2" id="KW-0963">Cytoplasm</keyword>
<dbReference type="FunFam" id="3.40.50.300:FF:000468">
    <property type="entry name" value="ATP-dependent RNA helicase RhlE"/>
    <property type="match status" value="1"/>
</dbReference>
<dbReference type="PROSITE" id="PS51194">
    <property type="entry name" value="HELICASE_CTER"/>
    <property type="match status" value="1"/>
</dbReference>
<keyword evidence="4 11" id="KW-0378">Hydrolase</keyword>
<dbReference type="Pfam" id="PF00271">
    <property type="entry name" value="Helicase_C"/>
    <property type="match status" value="1"/>
</dbReference>
<dbReference type="GO" id="GO:0005524">
    <property type="term" value="F:ATP binding"/>
    <property type="evidence" value="ECO:0007669"/>
    <property type="project" value="UniProtKB-KW"/>
</dbReference>
<comment type="caution">
    <text evidence="16">The sequence shown here is derived from an EMBL/GenBank/DDBJ whole genome shotgun (WGS) entry which is preliminary data.</text>
</comment>
<feature type="domain" description="Helicase C-terminal" evidence="14">
    <location>
        <begin position="218"/>
        <end position="381"/>
    </location>
</feature>
<dbReference type="InterPro" id="IPR014001">
    <property type="entry name" value="Helicase_ATP-bd"/>
</dbReference>
<keyword evidence="17" id="KW-1185">Reference proteome</keyword>
<protein>
    <recommendedName>
        <fullName evidence="9">DEAD-box ATP-dependent RNA helicase RhpA</fullName>
        <ecNumber evidence="1">3.6.4.13</ecNumber>
    </recommendedName>
</protein>
<dbReference type="Proteomes" id="UP000292639">
    <property type="component" value="Unassembled WGS sequence"/>
</dbReference>
<evidence type="ECO:0000259" key="15">
    <source>
        <dbReference type="PROSITE" id="PS51195"/>
    </source>
</evidence>
<evidence type="ECO:0000256" key="1">
    <source>
        <dbReference type="ARBA" id="ARBA00012552"/>
    </source>
</evidence>
<dbReference type="GO" id="GO:0016787">
    <property type="term" value="F:hydrolase activity"/>
    <property type="evidence" value="ECO:0007669"/>
    <property type="project" value="UniProtKB-KW"/>
</dbReference>
<dbReference type="CDD" id="cd18787">
    <property type="entry name" value="SF2_C_DEAD"/>
    <property type="match status" value="1"/>
</dbReference>
<feature type="domain" description="DEAD-box RNA helicase Q" evidence="15">
    <location>
        <begin position="1"/>
        <end position="29"/>
    </location>
</feature>
<dbReference type="PROSITE" id="PS00039">
    <property type="entry name" value="DEAD_ATP_HELICASE"/>
    <property type="match status" value="1"/>
</dbReference>
<dbReference type="InterPro" id="IPR001650">
    <property type="entry name" value="Helicase_C-like"/>
</dbReference>
<evidence type="ECO:0000256" key="9">
    <source>
        <dbReference type="ARBA" id="ARBA00074363"/>
    </source>
</evidence>
<dbReference type="CDD" id="cd00268">
    <property type="entry name" value="DEADc"/>
    <property type="match status" value="1"/>
</dbReference>
<dbReference type="FunFam" id="3.40.50.300:FF:000108">
    <property type="entry name" value="ATP-dependent RNA helicase RhlE"/>
    <property type="match status" value="1"/>
</dbReference>
<sequence>MTFVSLGLIDPLLRTLEQLDYRTPTPVQLKAIPAVLKGRDVVVAAQTGTGKTAGFTLPLLQRLLQEGAPVASNSLRALVLVPTRELAEQVHESVRRYASGLPLHSYAVYGGVSINPQMMALRKGVDVLVATPGRLLDLYRQNAIRFERLQILVLDEADRMLDLGFARELDELFCALPRKRQTLLFSATFSDAIRTLAGELLRDPLSIETGARNTAARTVRQWLVPVDKRRKTELFLHLLEQRRWPQVLVFAKTRKGVEQLADTLRQAGIASDAIHGDRPQPARLRALERFKAGEVRVLVATDVAARGLDIEELEQVVNFDLPIVPEDYVHRIGRTGRAGATGEAISLVCADEVEQLAAIETLIRQVLPRHEEGDFSPEHRVPQTGAGGQVMKKPKKPKKPRETSGKGKVHLGNWFEESEKPNVRAVRKMPGLSGKRQK</sequence>
<dbReference type="SMART" id="SM00490">
    <property type="entry name" value="HELICc"/>
    <property type="match status" value="1"/>
</dbReference>
<dbReference type="PANTHER" id="PTHR47959:SF13">
    <property type="entry name" value="ATP-DEPENDENT RNA HELICASE RHLE"/>
    <property type="match status" value="1"/>
</dbReference>
<evidence type="ECO:0000256" key="3">
    <source>
        <dbReference type="ARBA" id="ARBA00022741"/>
    </source>
</evidence>
<keyword evidence="3 11" id="KW-0547">Nucleotide-binding</keyword>
<evidence type="ECO:0000256" key="7">
    <source>
        <dbReference type="ARBA" id="ARBA00038437"/>
    </source>
</evidence>
<dbReference type="InterPro" id="IPR044742">
    <property type="entry name" value="DEAD/DEAH_RhlB"/>
</dbReference>
<dbReference type="EMBL" id="QJUP01000032">
    <property type="protein sequence ID" value="TBU89800.1"/>
    <property type="molecule type" value="Genomic_DNA"/>
</dbReference>
<evidence type="ECO:0000313" key="16">
    <source>
        <dbReference type="EMBL" id="TBU89800.1"/>
    </source>
</evidence>
<dbReference type="InterPro" id="IPR050079">
    <property type="entry name" value="DEAD_box_RNA_helicase"/>
</dbReference>
<dbReference type="InterPro" id="IPR014014">
    <property type="entry name" value="RNA_helicase_DEAD_Q_motif"/>
</dbReference>
<dbReference type="GO" id="GO:0042255">
    <property type="term" value="P:ribosome assembly"/>
    <property type="evidence" value="ECO:0007669"/>
    <property type="project" value="UniProtKB-ARBA"/>
</dbReference>
<dbReference type="GO" id="GO:0005829">
    <property type="term" value="C:cytosol"/>
    <property type="evidence" value="ECO:0007669"/>
    <property type="project" value="TreeGrafter"/>
</dbReference>
<evidence type="ECO:0000259" key="13">
    <source>
        <dbReference type="PROSITE" id="PS51192"/>
    </source>
</evidence>
<dbReference type="SMART" id="SM00487">
    <property type="entry name" value="DEXDc"/>
    <property type="match status" value="1"/>
</dbReference>
<dbReference type="AlphaFoldDB" id="A0A4Q9QXT7"/>
<comment type="catalytic activity">
    <reaction evidence="8">
        <text>ATP + H2O = ADP + phosphate + H(+)</text>
        <dbReference type="Rhea" id="RHEA:13065"/>
        <dbReference type="ChEBI" id="CHEBI:15377"/>
        <dbReference type="ChEBI" id="CHEBI:15378"/>
        <dbReference type="ChEBI" id="CHEBI:30616"/>
        <dbReference type="ChEBI" id="CHEBI:43474"/>
        <dbReference type="ChEBI" id="CHEBI:456216"/>
        <dbReference type="EC" id="3.6.4.13"/>
    </reaction>
</comment>
<dbReference type="InterPro" id="IPR000629">
    <property type="entry name" value="RNA-helicase_DEAD-box_CS"/>
</dbReference>
<dbReference type="PROSITE" id="PS51195">
    <property type="entry name" value="Q_MOTIF"/>
    <property type="match status" value="1"/>
</dbReference>
<evidence type="ECO:0000256" key="6">
    <source>
        <dbReference type="ARBA" id="ARBA00022840"/>
    </source>
</evidence>
<dbReference type="GO" id="GO:0009266">
    <property type="term" value="P:response to temperature stimulus"/>
    <property type="evidence" value="ECO:0007669"/>
    <property type="project" value="UniProtKB-ARBA"/>
</dbReference>
<dbReference type="RefSeq" id="WP_131185775.1">
    <property type="nucleotide sequence ID" value="NZ_QJUO01000035.1"/>
</dbReference>
<comment type="similarity">
    <text evidence="7 11">Belongs to the DEAD box helicase family.</text>
</comment>
<keyword evidence="6 11" id="KW-0067">ATP-binding</keyword>
<feature type="region of interest" description="Disordered" evidence="12">
    <location>
        <begin position="370"/>
        <end position="438"/>
    </location>
</feature>
<dbReference type="SUPFAM" id="SSF52540">
    <property type="entry name" value="P-loop containing nucleoside triphosphate hydrolases"/>
    <property type="match status" value="1"/>
</dbReference>
<gene>
    <name evidence="16" type="ORF">DNJ96_17285</name>
</gene>
<evidence type="ECO:0000256" key="8">
    <source>
        <dbReference type="ARBA" id="ARBA00047984"/>
    </source>
</evidence>
<evidence type="ECO:0000256" key="12">
    <source>
        <dbReference type="SAM" id="MobiDB-lite"/>
    </source>
</evidence>
<dbReference type="Gene3D" id="3.40.50.300">
    <property type="entry name" value="P-loop containing nucleotide triphosphate hydrolases"/>
    <property type="match status" value="2"/>
</dbReference>
<evidence type="ECO:0000256" key="5">
    <source>
        <dbReference type="ARBA" id="ARBA00022806"/>
    </source>
</evidence>
<evidence type="ECO:0000259" key="14">
    <source>
        <dbReference type="PROSITE" id="PS51194"/>
    </source>
</evidence>
<dbReference type="PANTHER" id="PTHR47959">
    <property type="entry name" value="ATP-DEPENDENT RNA HELICASE RHLE-RELATED"/>
    <property type="match status" value="1"/>
</dbReference>
<feature type="short sequence motif" description="Q motif" evidence="10">
    <location>
        <begin position="1"/>
        <end position="29"/>
    </location>
</feature>
<dbReference type="EC" id="3.6.4.13" evidence="1"/>
<dbReference type="PROSITE" id="PS51192">
    <property type="entry name" value="HELICASE_ATP_BIND_1"/>
    <property type="match status" value="1"/>
</dbReference>
<evidence type="ECO:0000313" key="17">
    <source>
        <dbReference type="Proteomes" id="UP000292639"/>
    </source>
</evidence>
<evidence type="ECO:0000256" key="4">
    <source>
        <dbReference type="ARBA" id="ARBA00022801"/>
    </source>
</evidence>
<feature type="compositionally biased region" description="Basic and acidic residues" evidence="12">
    <location>
        <begin position="370"/>
        <end position="381"/>
    </location>
</feature>
<proteinExistence type="inferred from homology"/>
<keyword evidence="5 11" id="KW-0347">Helicase</keyword>
<evidence type="ECO:0000256" key="11">
    <source>
        <dbReference type="RuleBase" id="RU000492"/>
    </source>
</evidence>
<accession>A0A4Q9QXT7</accession>
<evidence type="ECO:0000256" key="10">
    <source>
        <dbReference type="PROSITE-ProRule" id="PRU00552"/>
    </source>
</evidence>
<name>A0A4Q9QXT7_9GAMM</name>
<dbReference type="GO" id="GO:0003724">
    <property type="term" value="F:RNA helicase activity"/>
    <property type="evidence" value="ECO:0007669"/>
    <property type="project" value="UniProtKB-EC"/>
</dbReference>
<dbReference type="InterPro" id="IPR027417">
    <property type="entry name" value="P-loop_NTPase"/>
</dbReference>
<dbReference type="Pfam" id="PF00270">
    <property type="entry name" value="DEAD"/>
    <property type="match status" value="1"/>
</dbReference>
<dbReference type="GO" id="GO:0003676">
    <property type="term" value="F:nucleic acid binding"/>
    <property type="evidence" value="ECO:0007669"/>
    <property type="project" value="InterPro"/>
</dbReference>
<organism evidence="16 17">
    <name type="scientific">Stutzerimonas kirkiae</name>
    <dbReference type="NCBI Taxonomy" id="2211392"/>
    <lineage>
        <taxon>Bacteria</taxon>
        <taxon>Pseudomonadati</taxon>
        <taxon>Pseudomonadota</taxon>
        <taxon>Gammaproteobacteria</taxon>
        <taxon>Pseudomonadales</taxon>
        <taxon>Pseudomonadaceae</taxon>
        <taxon>Stutzerimonas</taxon>
    </lineage>
</organism>
<evidence type="ECO:0000256" key="2">
    <source>
        <dbReference type="ARBA" id="ARBA00022490"/>
    </source>
</evidence>